<dbReference type="Gene3D" id="3.40.190.10">
    <property type="entry name" value="Periplasmic binding protein-like II"/>
    <property type="match status" value="2"/>
</dbReference>
<accession>A0A1Z3ND53</accession>
<dbReference type="PANTHER" id="PTHR38834:SF3">
    <property type="entry name" value="SOLUTE-BINDING PROTEIN FAMILY 3_N-TERMINAL DOMAIN-CONTAINING PROTEIN"/>
    <property type="match status" value="1"/>
</dbReference>
<sequence length="232" mass="26167">MKSLLVFLIALLCASVAVSAPTAKSYQISTEDYPPYNHYDDKNKTIVGLATRKVRTAMEKSGFEYQIRLYPWLRAYNRALSGARHCVYSTARTTEREALFHWVGPLVTVEWALFAKKGTPAASIQKLEDARQFVIGGLEGDASLSELKRQGFKTESVVTNWLNKDKLVGQRIQLWIDDPVYIDFEKQKGTEFFDYVKVVKIASVDLYLACNIKTPSAEIELLKKSVAASDSR</sequence>
<dbReference type="SUPFAM" id="SSF53850">
    <property type="entry name" value="Periplasmic binding protein-like II"/>
    <property type="match status" value="1"/>
</dbReference>
<protein>
    <recommendedName>
        <fullName evidence="2">Solute-binding protein family 3/N-terminal domain-containing protein</fullName>
    </recommendedName>
</protein>
<dbReference type="RefSeq" id="WP_088566745.1">
    <property type="nucleotide sequence ID" value="NZ_CP020946.1"/>
</dbReference>
<dbReference type="OrthoDB" id="5297654at2"/>
<evidence type="ECO:0000256" key="1">
    <source>
        <dbReference type="SAM" id="SignalP"/>
    </source>
</evidence>
<feature type="domain" description="Solute-binding protein family 3/N-terminal" evidence="2">
    <location>
        <begin position="30"/>
        <end position="152"/>
    </location>
</feature>
<name>A0A1Z3ND53_BDEBC</name>
<keyword evidence="1" id="KW-0732">Signal</keyword>
<gene>
    <name evidence="3" type="ORF">B9G79_02265</name>
</gene>
<dbReference type="PANTHER" id="PTHR38834">
    <property type="entry name" value="PERIPLASMIC SUBSTRATE BINDING PROTEIN FAMILY 3"/>
    <property type="match status" value="1"/>
</dbReference>
<feature type="chain" id="PRO_5012125140" description="Solute-binding protein family 3/N-terminal domain-containing protein" evidence="1">
    <location>
        <begin position="20"/>
        <end position="232"/>
    </location>
</feature>
<feature type="signal peptide" evidence="1">
    <location>
        <begin position="1"/>
        <end position="19"/>
    </location>
</feature>
<evidence type="ECO:0000313" key="4">
    <source>
        <dbReference type="Proteomes" id="UP000197003"/>
    </source>
</evidence>
<proteinExistence type="predicted"/>
<dbReference type="EMBL" id="CP020946">
    <property type="protein sequence ID" value="ASD65367.1"/>
    <property type="molecule type" value="Genomic_DNA"/>
</dbReference>
<dbReference type="AlphaFoldDB" id="A0A1Z3ND53"/>
<dbReference type="Proteomes" id="UP000197003">
    <property type="component" value="Chromosome"/>
</dbReference>
<organism evidence="3 4">
    <name type="scientific">Bdellovibrio bacteriovorus</name>
    <dbReference type="NCBI Taxonomy" id="959"/>
    <lineage>
        <taxon>Bacteria</taxon>
        <taxon>Pseudomonadati</taxon>
        <taxon>Bdellovibrionota</taxon>
        <taxon>Bdellovibrionia</taxon>
        <taxon>Bdellovibrionales</taxon>
        <taxon>Pseudobdellovibrionaceae</taxon>
        <taxon>Bdellovibrio</taxon>
    </lineage>
</organism>
<dbReference type="Pfam" id="PF00497">
    <property type="entry name" value="SBP_bac_3"/>
    <property type="match status" value="1"/>
</dbReference>
<evidence type="ECO:0000313" key="3">
    <source>
        <dbReference type="EMBL" id="ASD65367.1"/>
    </source>
</evidence>
<reference evidence="3 4" key="1">
    <citation type="submission" date="2017-04" db="EMBL/GenBank/DDBJ databases">
        <title>Whole genome sequence of Bdellovibrio bacteriovorus strain SSB218315.</title>
        <authorList>
            <person name="Oyedara O."/>
            <person name="Rodriguez-Perez M.A."/>
        </authorList>
    </citation>
    <scope>NUCLEOTIDE SEQUENCE [LARGE SCALE GENOMIC DNA]</scope>
    <source>
        <strain evidence="3 4">SSB218315</strain>
    </source>
</reference>
<evidence type="ECO:0000259" key="2">
    <source>
        <dbReference type="Pfam" id="PF00497"/>
    </source>
</evidence>
<dbReference type="InterPro" id="IPR001638">
    <property type="entry name" value="Solute-binding_3/MltF_N"/>
</dbReference>